<reference evidence="1 2" key="1">
    <citation type="journal article" date="2022" name="New Phytol.">
        <title>Ecological generalism drives hyperdiversity of secondary metabolite gene clusters in xylarialean endophytes.</title>
        <authorList>
            <person name="Franco M.E.E."/>
            <person name="Wisecaver J.H."/>
            <person name="Arnold A.E."/>
            <person name="Ju Y.M."/>
            <person name="Slot J.C."/>
            <person name="Ahrendt S."/>
            <person name="Moore L.P."/>
            <person name="Eastman K.E."/>
            <person name="Scott K."/>
            <person name="Konkel Z."/>
            <person name="Mondo S.J."/>
            <person name="Kuo A."/>
            <person name="Hayes R.D."/>
            <person name="Haridas S."/>
            <person name="Andreopoulos B."/>
            <person name="Riley R."/>
            <person name="LaButti K."/>
            <person name="Pangilinan J."/>
            <person name="Lipzen A."/>
            <person name="Amirebrahimi M."/>
            <person name="Yan J."/>
            <person name="Adam C."/>
            <person name="Keymanesh K."/>
            <person name="Ng V."/>
            <person name="Louie K."/>
            <person name="Northen T."/>
            <person name="Drula E."/>
            <person name="Henrissat B."/>
            <person name="Hsieh H.M."/>
            <person name="Youens-Clark K."/>
            <person name="Lutzoni F."/>
            <person name="Miadlikowska J."/>
            <person name="Eastwood D.C."/>
            <person name="Hamelin R.C."/>
            <person name="Grigoriev I.V."/>
            <person name="U'Ren J.M."/>
        </authorList>
    </citation>
    <scope>NUCLEOTIDE SEQUENCE [LARGE SCALE GENOMIC DNA]</scope>
    <source>
        <strain evidence="1 2">ER1909</strain>
    </source>
</reference>
<proteinExistence type="predicted"/>
<name>A0ACC0DI54_9PEZI</name>
<sequence>MSGDYNEQTPSSPGAYRTADEIVRSILDSDASPSDYSPSGELYRAIDRYTLNNPRPPSNARPNLVRNHLSRLGQRPSSGNSMPAEPSAEAQRRFSREPQSSDTSPLYNLPPVGPYLPPLRSLASTRRPSAMSLSGGSDRRHHAREPPHISRLRRMAENMNEASEDAGDFWERVEPFDRGLRGTRRSAAQAAESQTTQTTASQAAQAAAEERLREDNHSQLRALLDFTHSPVHPFSDPAFSSPPPPPPQDPTEENRRVKRRKLDSDRLASGFHGFRYGKYGQIEPGQLTMELVSCDGGIFADDGQKYAAENILKNDQTVYCTEGPRCNIILRHQGATVFTLKELVIKAPRSNFTYPVQEGMVFVSMSSDHLLNRTAQYQIQYSSARERRADRETQPLTPIMSVRHNEDGSTMTHAQIRARRLYNIGMEDEDGGVRVAQIPTEFNISPPPFQVTTECSDEEADDPAPGNWRAPNRIGSLPFESETSDDEGNANDFSFTEAYHRLRRRRNRSSTALAEAVEAAQVATQEAVRAVGGELMVPHARFFIERNKSKCTIKFDPPVSGRFILLKMWSPHRDPGANIDIQAVIAKGFAGPRYFPSVEVR</sequence>
<evidence type="ECO:0000313" key="2">
    <source>
        <dbReference type="Proteomes" id="UP001497680"/>
    </source>
</evidence>
<dbReference type="EMBL" id="MU394283">
    <property type="protein sequence ID" value="KAI6092437.1"/>
    <property type="molecule type" value="Genomic_DNA"/>
</dbReference>
<protein>
    <submittedName>
        <fullName evidence="1">Uncharacterized protein</fullName>
    </submittedName>
</protein>
<organism evidence="1 2">
    <name type="scientific">Hypoxylon rubiginosum</name>
    <dbReference type="NCBI Taxonomy" id="110542"/>
    <lineage>
        <taxon>Eukaryota</taxon>
        <taxon>Fungi</taxon>
        <taxon>Dikarya</taxon>
        <taxon>Ascomycota</taxon>
        <taxon>Pezizomycotina</taxon>
        <taxon>Sordariomycetes</taxon>
        <taxon>Xylariomycetidae</taxon>
        <taxon>Xylariales</taxon>
        <taxon>Hypoxylaceae</taxon>
        <taxon>Hypoxylon</taxon>
    </lineage>
</organism>
<dbReference type="Proteomes" id="UP001497680">
    <property type="component" value="Unassembled WGS sequence"/>
</dbReference>
<accession>A0ACC0DI54</accession>
<gene>
    <name evidence="1" type="ORF">F4821DRAFT_224001</name>
</gene>
<comment type="caution">
    <text evidence="1">The sequence shown here is derived from an EMBL/GenBank/DDBJ whole genome shotgun (WGS) entry which is preliminary data.</text>
</comment>
<evidence type="ECO:0000313" key="1">
    <source>
        <dbReference type="EMBL" id="KAI6092437.1"/>
    </source>
</evidence>
<keyword evidence="2" id="KW-1185">Reference proteome</keyword>